<evidence type="ECO:0000256" key="1">
    <source>
        <dbReference type="SAM" id="MobiDB-lite"/>
    </source>
</evidence>
<sequence length="649" mass="71978">MDPSVPSLGPSHLLTPPLSPQKRRRHLRESDDAEGDMSLERYLQRVEVYRSTSIPSRFPSPVKLEILPSLEKCSGHSTLKMTKPGYPRGDIPVDIFSVLLDTSTPNISPLGPIKDEILSLFRRHNVSVHVEISNDKLCHQPTLFPIALNHPLVKAYDRVMQNLVAILKQTLGSNFNMLCPFNVGPSETKAQPTIVVFVDPWTITNWFELRLQLMSRLLPHIQADSFDIEFLPGAMSPLNGGGILFTHNVEEHEVPRMGSSIGIKGDKSAGTLGGFVTLTHGDVVRRGFLTNYQVVRPSPSQRPSASNDFLQSLDRFGSSPIRPLANRITMESPSVLDKDATAAHISERLEAMREHETELNAKVQERERLGATPNPGILEALSNTKDSIQEALLLRSVVDRMPFSLGDVQFVSGYEVRDDQVMDWALVQMSKAAEPNFFRPNFMPSVPKEYQPEKWSPSQNSAIWLGKEPLSVVNGPKAYCKWKGPKVRYTPSGQEVEMHDLETQEFVIVGKTAGGNEERFCIGGGSGSFVLGESGEVKGLLCGGMEKDKWNLGLASSMPDVMASIQQKMGGAKNRKNTRMYCQLKLVGLHDSRNAAIHNAIMAENFAELVVPARAFIPTTTADDHQAQFNRVLSMINSVKEQLVNIQRT</sequence>
<evidence type="ECO:0000313" key="3">
    <source>
        <dbReference type="Proteomes" id="UP000191691"/>
    </source>
</evidence>
<dbReference type="Proteomes" id="UP000191691">
    <property type="component" value="Unassembled WGS sequence"/>
</dbReference>
<reference evidence="3" key="1">
    <citation type="journal article" date="2017" name="Nat. Microbiol.">
        <title>Global analysis of biosynthetic gene clusters reveals vast potential of secondary metabolite production in Penicillium species.</title>
        <authorList>
            <person name="Nielsen J.C."/>
            <person name="Grijseels S."/>
            <person name="Prigent S."/>
            <person name="Ji B."/>
            <person name="Dainat J."/>
            <person name="Nielsen K.F."/>
            <person name="Frisvad J.C."/>
            <person name="Workman M."/>
            <person name="Nielsen J."/>
        </authorList>
    </citation>
    <scope>NUCLEOTIDE SEQUENCE [LARGE SCALE GENOMIC DNA]</scope>
    <source>
        <strain evidence="3">IBT 13039</strain>
    </source>
</reference>
<dbReference type="OMA" id="WVVKLGR"/>
<protein>
    <submittedName>
        <fullName evidence="2">Uncharacterized protein</fullName>
    </submittedName>
</protein>
<organism evidence="2 3">
    <name type="scientific">Penicillium nalgiovense</name>
    <dbReference type="NCBI Taxonomy" id="60175"/>
    <lineage>
        <taxon>Eukaryota</taxon>
        <taxon>Fungi</taxon>
        <taxon>Dikarya</taxon>
        <taxon>Ascomycota</taxon>
        <taxon>Pezizomycotina</taxon>
        <taxon>Eurotiomycetes</taxon>
        <taxon>Eurotiomycetidae</taxon>
        <taxon>Eurotiales</taxon>
        <taxon>Aspergillaceae</taxon>
        <taxon>Penicillium</taxon>
    </lineage>
</organism>
<evidence type="ECO:0000313" key="2">
    <source>
        <dbReference type="EMBL" id="OQE91152.1"/>
    </source>
</evidence>
<name>A0A1V6YVE3_PENNA</name>
<accession>A0A1V6YVE3</accession>
<feature type="region of interest" description="Disordered" evidence="1">
    <location>
        <begin position="1"/>
        <end position="36"/>
    </location>
</feature>
<dbReference type="EMBL" id="MOOB01000010">
    <property type="protein sequence ID" value="OQE91152.1"/>
    <property type="molecule type" value="Genomic_DNA"/>
</dbReference>
<comment type="caution">
    <text evidence="2">The sequence shown here is derived from an EMBL/GenBank/DDBJ whole genome shotgun (WGS) entry which is preliminary data.</text>
</comment>
<keyword evidence="3" id="KW-1185">Reference proteome</keyword>
<gene>
    <name evidence="2" type="ORF">PENNAL_c0010G11762</name>
</gene>
<proteinExistence type="predicted"/>
<dbReference type="AlphaFoldDB" id="A0A1V6YVE3"/>